<dbReference type="WBParaSite" id="nRc.2.0.1.t41191-RA">
    <property type="protein sequence ID" value="nRc.2.0.1.t41191-RA"/>
    <property type="gene ID" value="nRc.2.0.1.g41191"/>
</dbReference>
<accession>A0A915KR09</accession>
<name>A0A915KR09_ROMCU</name>
<protein>
    <submittedName>
        <fullName evidence="2">Uncharacterized protein</fullName>
    </submittedName>
</protein>
<dbReference type="AlphaFoldDB" id="A0A915KR09"/>
<proteinExistence type="predicted"/>
<keyword evidence="1" id="KW-1185">Reference proteome</keyword>
<reference evidence="2" key="1">
    <citation type="submission" date="2022-11" db="UniProtKB">
        <authorList>
            <consortium name="WormBaseParasite"/>
        </authorList>
    </citation>
    <scope>IDENTIFICATION</scope>
</reference>
<sequence length="60" mass="6562">MNFGLWSEARLGHHLPKFCNVSGFKSLTPQTYKPLVTSVNLANLGLTLKTGIITEQIFAG</sequence>
<organism evidence="1 2">
    <name type="scientific">Romanomermis culicivorax</name>
    <name type="common">Nematode worm</name>
    <dbReference type="NCBI Taxonomy" id="13658"/>
    <lineage>
        <taxon>Eukaryota</taxon>
        <taxon>Metazoa</taxon>
        <taxon>Ecdysozoa</taxon>
        <taxon>Nematoda</taxon>
        <taxon>Enoplea</taxon>
        <taxon>Dorylaimia</taxon>
        <taxon>Mermithida</taxon>
        <taxon>Mermithoidea</taxon>
        <taxon>Mermithidae</taxon>
        <taxon>Romanomermis</taxon>
    </lineage>
</organism>
<evidence type="ECO:0000313" key="1">
    <source>
        <dbReference type="Proteomes" id="UP000887565"/>
    </source>
</evidence>
<dbReference type="Proteomes" id="UP000887565">
    <property type="component" value="Unplaced"/>
</dbReference>
<evidence type="ECO:0000313" key="2">
    <source>
        <dbReference type="WBParaSite" id="nRc.2.0.1.t41191-RA"/>
    </source>
</evidence>